<evidence type="ECO:0000313" key="23">
    <source>
        <dbReference type="EMBL" id="MBA0598925.1"/>
    </source>
</evidence>
<dbReference type="FunFam" id="3.30.200.20:FF:000330">
    <property type="entry name" value="G-type lectin S-receptor-like serine/threonine-protein kinase At4g03230"/>
    <property type="match status" value="1"/>
</dbReference>
<sequence>DGGNTTAVITGTTVGGGVLILVLIAIVIWKKKKAMKRSGKIEKKGPLERSQDFLLNEVVISGKKEYSGESNPDEIELPLFDFNTIVTATDNFADENKLGQGGFGSVYMGRLLEGEEIAVKRLSKNSGQGTEEFKNEVRLIARLQHRNLVRLVGCCVETDEKMLVYEYMENRSLDSVLFSEFLSHNLEKFNDSRFRIVHRDLKASNILLDGKMNPKISDFGMARIFSGDQIEANTKRVVGTYGYMSPEYAMDGNFSTKSDVFSFGVLVLEIVSGKKNRGFYHSNSELNLLGHAWRSWKEGKGLELIDPAVGDTYDEQEVLRCIQVGLLCVQERAENRPTMSTVVLMLNSETATMAQPKTPGFCLGRNTHETDSSASKQDESCTVNQVTVTMLDA</sequence>
<feature type="non-terminal residue" evidence="23">
    <location>
        <position position="1"/>
    </location>
</feature>
<keyword evidence="13 21" id="KW-0472">Membrane</keyword>
<evidence type="ECO:0000256" key="8">
    <source>
        <dbReference type="ARBA" id="ARBA00022734"/>
    </source>
</evidence>
<dbReference type="SUPFAM" id="SSF56112">
    <property type="entry name" value="Protein kinase-like (PK-like)"/>
    <property type="match status" value="1"/>
</dbReference>
<evidence type="ECO:0000259" key="22">
    <source>
        <dbReference type="PROSITE" id="PS50011"/>
    </source>
</evidence>
<dbReference type="Pfam" id="PF07714">
    <property type="entry name" value="PK_Tyr_Ser-Thr"/>
    <property type="match status" value="1"/>
</dbReference>
<feature type="non-terminal residue" evidence="23">
    <location>
        <position position="393"/>
    </location>
</feature>
<proteinExistence type="inferred from homology"/>
<keyword evidence="7" id="KW-0732">Signal</keyword>
<dbReference type="AlphaFoldDB" id="A0A7J8QBH1"/>
<feature type="binding site" evidence="19">
    <location>
        <position position="120"/>
    </location>
    <ligand>
        <name>ATP</name>
        <dbReference type="ChEBI" id="CHEBI:30616"/>
    </ligand>
</feature>
<evidence type="ECO:0000256" key="6">
    <source>
        <dbReference type="ARBA" id="ARBA00022692"/>
    </source>
</evidence>
<dbReference type="PANTHER" id="PTHR27002:SF150">
    <property type="entry name" value="RECEPTOR-LIKE SERINE_THREONINE-PROTEIN KINASE SD1-8"/>
    <property type="match status" value="1"/>
</dbReference>
<evidence type="ECO:0000256" key="3">
    <source>
        <dbReference type="ARBA" id="ARBA00022475"/>
    </source>
</evidence>
<dbReference type="Pfam" id="PF12398">
    <property type="entry name" value="DUF3660"/>
    <property type="match status" value="1"/>
</dbReference>
<feature type="domain" description="Protein kinase" evidence="22">
    <location>
        <begin position="92"/>
        <end position="353"/>
    </location>
</feature>
<evidence type="ECO:0000256" key="15">
    <source>
        <dbReference type="ARBA" id="ARBA00023170"/>
    </source>
</evidence>
<dbReference type="InterPro" id="IPR021820">
    <property type="entry name" value="S-locus_recpt_kinase_C"/>
</dbReference>
<evidence type="ECO:0000256" key="10">
    <source>
        <dbReference type="ARBA" id="ARBA00022777"/>
    </source>
</evidence>
<name>A0A7J8QBH1_GOSRA</name>
<keyword evidence="8" id="KW-0430">Lectin</keyword>
<dbReference type="Proteomes" id="UP000593578">
    <property type="component" value="Unassembled WGS sequence"/>
</dbReference>
<dbReference type="PROSITE" id="PS50011">
    <property type="entry name" value="PROTEIN_KINASE_DOM"/>
    <property type="match status" value="1"/>
</dbReference>
<comment type="catalytic activity">
    <reaction evidence="17">
        <text>L-threonyl-[protein] + ATP = O-phospho-L-threonyl-[protein] + ADP + H(+)</text>
        <dbReference type="Rhea" id="RHEA:46608"/>
        <dbReference type="Rhea" id="RHEA-COMP:11060"/>
        <dbReference type="Rhea" id="RHEA-COMP:11605"/>
        <dbReference type="ChEBI" id="CHEBI:15378"/>
        <dbReference type="ChEBI" id="CHEBI:30013"/>
        <dbReference type="ChEBI" id="CHEBI:30616"/>
        <dbReference type="ChEBI" id="CHEBI:61977"/>
        <dbReference type="ChEBI" id="CHEBI:456216"/>
        <dbReference type="EC" id="2.7.11.1"/>
    </reaction>
</comment>
<keyword evidence="10" id="KW-0418">Kinase</keyword>
<evidence type="ECO:0000256" key="18">
    <source>
        <dbReference type="ARBA" id="ARBA00048679"/>
    </source>
</evidence>
<dbReference type="GO" id="GO:0005886">
    <property type="term" value="C:plasma membrane"/>
    <property type="evidence" value="ECO:0007669"/>
    <property type="project" value="UniProtKB-SubCell"/>
</dbReference>
<organism evidence="23 24">
    <name type="scientific">Gossypium raimondii</name>
    <name type="common">Peruvian cotton</name>
    <name type="synonym">Gossypium klotzschianum subsp. raimondii</name>
    <dbReference type="NCBI Taxonomy" id="29730"/>
    <lineage>
        <taxon>Eukaryota</taxon>
        <taxon>Viridiplantae</taxon>
        <taxon>Streptophyta</taxon>
        <taxon>Embryophyta</taxon>
        <taxon>Tracheophyta</taxon>
        <taxon>Spermatophyta</taxon>
        <taxon>Magnoliopsida</taxon>
        <taxon>eudicotyledons</taxon>
        <taxon>Gunneridae</taxon>
        <taxon>Pentapetalae</taxon>
        <taxon>rosids</taxon>
        <taxon>malvids</taxon>
        <taxon>Malvales</taxon>
        <taxon>Malvaceae</taxon>
        <taxon>Malvoideae</taxon>
        <taxon>Gossypium</taxon>
    </lineage>
</organism>
<dbReference type="GO" id="GO:0005524">
    <property type="term" value="F:ATP binding"/>
    <property type="evidence" value="ECO:0007669"/>
    <property type="project" value="UniProtKB-UniRule"/>
</dbReference>
<dbReference type="Gene3D" id="3.30.200.20">
    <property type="entry name" value="Phosphorylase Kinase, domain 1"/>
    <property type="match status" value="1"/>
</dbReference>
<evidence type="ECO:0000256" key="20">
    <source>
        <dbReference type="RuleBase" id="RU000304"/>
    </source>
</evidence>
<keyword evidence="15" id="KW-0675">Receptor</keyword>
<evidence type="ECO:0000256" key="13">
    <source>
        <dbReference type="ARBA" id="ARBA00023136"/>
    </source>
</evidence>
<keyword evidence="9 19" id="KW-0547">Nucleotide-binding</keyword>
<evidence type="ECO:0000313" key="24">
    <source>
        <dbReference type="Proteomes" id="UP000593578"/>
    </source>
</evidence>
<evidence type="ECO:0000256" key="11">
    <source>
        <dbReference type="ARBA" id="ARBA00022840"/>
    </source>
</evidence>
<accession>A0A7J8QBH1</accession>
<evidence type="ECO:0000256" key="5">
    <source>
        <dbReference type="ARBA" id="ARBA00022679"/>
    </source>
</evidence>
<dbReference type="GO" id="GO:0030246">
    <property type="term" value="F:carbohydrate binding"/>
    <property type="evidence" value="ECO:0007669"/>
    <property type="project" value="UniProtKB-KW"/>
</dbReference>
<reference evidence="23 24" key="1">
    <citation type="journal article" date="2019" name="Genome Biol. Evol.">
        <title>Insights into the evolution of the New World diploid cottons (Gossypium, subgenus Houzingenia) based on genome sequencing.</title>
        <authorList>
            <person name="Grover C.E."/>
            <person name="Arick M.A. 2nd"/>
            <person name="Thrash A."/>
            <person name="Conover J.L."/>
            <person name="Sanders W.S."/>
            <person name="Peterson D.G."/>
            <person name="Frelichowski J.E."/>
            <person name="Scheffler J.A."/>
            <person name="Scheffler B.E."/>
            <person name="Wendel J.F."/>
        </authorList>
    </citation>
    <scope>NUCLEOTIDE SEQUENCE [LARGE SCALE GENOMIC DNA]</scope>
    <source>
        <strain evidence="23">8</strain>
        <tissue evidence="23">Leaf</tissue>
    </source>
</reference>
<dbReference type="InterPro" id="IPR022126">
    <property type="entry name" value="S-locus_recpt_kinase"/>
</dbReference>
<dbReference type="InterPro" id="IPR001245">
    <property type="entry name" value="Ser-Thr/Tyr_kinase_cat_dom"/>
</dbReference>
<dbReference type="Pfam" id="PF11883">
    <property type="entry name" value="DUF3403"/>
    <property type="match status" value="1"/>
</dbReference>
<dbReference type="Gene3D" id="1.10.510.10">
    <property type="entry name" value="Transferase(Phosphotransferase) domain 1"/>
    <property type="match status" value="1"/>
</dbReference>
<evidence type="ECO:0000256" key="12">
    <source>
        <dbReference type="ARBA" id="ARBA00022989"/>
    </source>
</evidence>
<comment type="caution">
    <text evidence="23">The sequence shown here is derived from an EMBL/GenBank/DDBJ whole genome shotgun (WGS) entry which is preliminary data.</text>
</comment>
<comment type="similarity">
    <text evidence="20">Belongs to the protein kinase superfamily.</text>
</comment>
<keyword evidence="16" id="KW-0325">Glycoprotein</keyword>
<evidence type="ECO:0000256" key="16">
    <source>
        <dbReference type="ARBA" id="ARBA00023180"/>
    </source>
</evidence>
<keyword evidence="6 21" id="KW-0812">Transmembrane</keyword>
<keyword evidence="4 20" id="KW-0723">Serine/threonine-protein kinase</keyword>
<dbReference type="EMBL" id="JABEZZ010000011">
    <property type="protein sequence ID" value="MBA0598925.1"/>
    <property type="molecule type" value="Genomic_DNA"/>
</dbReference>
<dbReference type="InterPro" id="IPR000719">
    <property type="entry name" value="Prot_kinase_dom"/>
</dbReference>
<dbReference type="InterPro" id="IPR017441">
    <property type="entry name" value="Protein_kinase_ATP_BS"/>
</dbReference>
<keyword evidence="14" id="KW-1015">Disulfide bond</keyword>
<dbReference type="PANTHER" id="PTHR27002">
    <property type="entry name" value="RECEPTOR-LIKE SERINE/THREONINE-PROTEIN KINASE SD1-8"/>
    <property type="match status" value="1"/>
</dbReference>
<evidence type="ECO:0000256" key="1">
    <source>
        <dbReference type="ARBA" id="ARBA00004251"/>
    </source>
</evidence>
<evidence type="ECO:0000256" key="14">
    <source>
        <dbReference type="ARBA" id="ARBA00023157"/>
    </source>
</evidence>
<feature type="transmembrane region" description="Helical" evidence="21">
    <location>
        <begin position="6"/>
        <end position="29"/>
    </location>
</feature>
<dbReference type="InterPro" id="IPR011009">
    <property type="entry name" value="Kinase-like_dom_sf"/>
</dbReference>
<dbReference type="PROSITE" id="PS00107">
    <property type="entry name" value="PROTEIN_KINASE_ATP"/>
    <property type="match status" value="1"/>
</dbReference>
<dbReference type="EC" id="2.7.11.1" evidence="2"/>
<protein>
    <recommendedName>
        <fullName evidence="2">non-specific serine/threonine protein kinase</fullName>
        <ecNumber evidence="2">2.7.11.1</ecNumber>
    </recommendedName>
</protein>
<comment type="catalytic activity">
    <reaction evidence="18">
        <text>L-seryl-[protein] + ATP = O-phospho-L-seryl-[protein] + ADP + H(+)</text>
        <dbReference type="Rhea" id="RHEA:17989"/>
        <dbReference type="Rhea" id="RHEA-COMP:9863"/>
        <dbReference type="Rhea" id="RHEA-COMP:11604"/>
        <dbReference type="ChEBI" id="CHEBI:15378"/>
        <dbReference type="ChEBI" id="CHEBI:29999"/>
        <dbReference type="ChEBI" id="CHEBI:30616"/>
        <dbReference type="ChEBI" id="CHEBI:83421"/>
        <dbReference type="ChEBI" id="CHEBI:456216"/>
        <dbReference type="EC" id="2.7.11.1"/>
    </reaction>
</comment>
<dbReference type="SMART" id="SM00220">
    <property type="entry name" value="S_TKc"/>
    <property type="match status" value="1"/>
</dbReference>
<comment type="subcellular location">
    <subcellularLocation>
        <location evidence="1">Cell membrane</location>
        <topology evidence="1">Single-pass type I membrane protein</topology>
    </subcellularLocation>
</comment>
<keyword evidence="12 21" id="KW-1133">Transmembrane helix</keyword>
<keyword evidence="11 19" id="KW-0067">ATP-binding</keyword>
<evidence type="ECO:0000256" key="2">
    <source>
        <dbReference type="ARBA" id="ARBA00012513"/>
    </source>
</evidence>
<evidence type="ECO:0000256" key="21">
    <source>
        <dbReference type="SAM" id="Phobius"/>
    </source>
</evidence>
<gene>
    <name evidence="23" type="ORF">Gorai_005167</name>
</gene>
<evidence type="ECO:0000256" key="17">
    <source>
        <dbReference type="ARBA" id="ARBA00047899"/>
    </source>
</evidence>
<evidence type="ECO:0000256" key="9">
    <source>
        <dbReference type="ARBA" id="ARBA00022741"/>
    </source>
</evidence>
<evidence type="ECO:0000256" key="7">
    <source>
        <dbReference type="ARBA" id="ARBA00022729"/>
    </source>
</evidence>
<dbReference type="InterPro" id="IPR008271">
    <property type="entry name" value="Ser/Thr_kinase_AS"/>
</dbReference>
<evidence type="ECO:0000256" key="4">
    <source>
        <dbReference type="ARBA" id="ARBA00022527"/>
    </source>
</evidence>
<dbReference type="FunFam" id="1.10.510.10:FF:000060">
    <property type="entry name" value="G-type lectin S-receptor-like serine/threonine-protein kinase"/>
    <property type="match status" value="1"/>
</dbReference>
<evidence type="ECO:0000256" key="19">
    <source>
        <dbReference type="PROSITE-ProRule" id="PRU10141"/>
    </source>
</evidence>
<dbReference type="PROSITE" id="PS00108">
    <property type="entry name" value="PROTEIN_KINASE_ST"/>
    <property type="match status" value="1"/>
</dbReference>
<keyword evidence="5" id="KW-0808">Transferase</keyword>
<keyword evidence="3" id="KW-1003">Cell membrane</keyword>
<dbReference type="GO" id="GO:0004674">
    <property type="term" value="F:protein serine/threonine kinase activity"/>
    <property type="evidence" value="ECO:0007669"/>
    <property type="project" value="UniProtKB-KW"/>
</dbReference>